<evidence type="ECO:0000313" key="2">
    <source>
        <dbReference type="EMBL" id="EMF13503.1"/>
    </source>
</evidence>
<accession>M3CI72</accession>
<dbReference type="eggNOG" id="ENOG502RMFC">
    <property type="taxonomic scope" value="Eukaryota"/>
</dbReference>
<dbReference type="HOGENOM" id="CLU_1210283_0_0_1"/>
<evidence type="ECO:0000313" key="3">
    <source>
        <dbReference type="Proteomes" id="UP000016931"/>
    </source>
</evidence>
<dbReference type="RefSeq" id="XP_016761624.1">
    <property type="nucleotide sequence ID" value="XM_016905137.1"/>
</dbReference>
<dbReference type="OMA" id="KWQSAGK"/>
<name>M3CI72_SPHMS</name>
<feature type="compositionally biased region" description="Acidic residues" evidence="1">
    <location>
        <begin position="173"/>
        <end position="197"/>
    </location>
</feature>
<dbReference type="EMBL" id="KB456263">
    <property type="protein sequence ID" value="EMF13503.1"/>
    <property type="molecule type" value="Genomic_DNA"/>
</dbReference>
<dbReference type="Proteomes" id="UP000016931">
    <property type="component" value="Unassembled WGS sequence"/>
</dbReference>
<dbReference type="GeneID" id="27902274"/>
<feature type="region of interest" description="Disordered" evidence="1">
    <location>
        <begin position="88"/>
        <end position="241"/>
    </location>
</feature>
<organism evidence="2 3">
    <name type="scientific">Sphaerulina musiva (strain SO2202)</name>
    <name type="common">Poplar stem canker fungus</name>
    <name type="synonym">Septoria musiva</name>
    <dbReference type="NCBI Taxonomy" id="692275"/>
    <lineage>
        <taxon>Eukaryota</taxon>
        <taxon>Fungi</taxon>
        <taxon>Dikarya</taxon>
        <taxon>Ascomycota</taxon>
        <taxon>Pezizomycotina</taxon>
        <taxon>Dothideomycetes</taxon>
        <taxon>Dothideomycetidae</taxon>
        <taxon>Mycosphaerellales</taxon>
        <taxon>Mycosphaerellaceae</taxon>
        <taxon>Sphaerulina</taxon>
    </lineage>
</organism>
<dbReference type="OrthoDB" id="3650489at2759"/>
<protein>
    <submittedName>
        <fullName evidence="2">Uncharacterized protein</fullName>
    </submittedName>
</protein>
<dbReference type="AlphaFoldDB" id="M3CI72"/>
<proteinExistence type="predicted"/>
<sequence>MAYRDGDSSDDSTLYSRGSRHRRRRSSPSERTRRPRRSRRYASPPPRADPKGSSGGGSSSTGTFIKLGLGVVLVQIVATCFSSWVKDKQEATEKEYRDEKRRAFEKAKAKRRRDEEEHEKRRQREEDDDTRASDWDEREVIIREGRRLAYAPGDADSARELSGDREVRRIEPAPDDYYDDYEDDDYEYSDEDDDDWDDVRRRRRRRAASVASRSQSRFGRRKSVTGMRGSRSRSRPAERVT</sequence>
<feature type="region of interest" description="Disordered" evidence="1">
    <location>
        <begin position="1"/>
        <end position="59"/>
    </location>
</feature>
<feature type="compositionally biased region" description="Basic and acidic residues" evidence="1">
    <location>
        <begin position="88"/>
        <end position="147"/>
    </location>
</feature>
<feature type="compositionally biased region" description="Basic and acidic residues" evidence="1">
    <location>
        <begin position="156"/>
        <end position="172"/>
    </location>
</feature>
<gene>
    <name evidence="2" type="ORF">SEPMUDRAFT_148772</name>
</gene>
<keyword evidence="3" id="KW-1185">Reference proteome</keyword>
<evidence type="ECO:0000256" key="1">
    <source>
        <dbReference type="SAM" id="MobiDB-lite"/>
    </source>
</evidence>
<reference evidence="2 3" key="1">
    <citation type="journal article" date="2012" name="PLoS Pathog.">
        <title>Diverse lifestyles and strategies of plant pathogenesis encoded in the genomes of eighteen Dothideomycetes fungi.</title>
        <authorList>
            <person name="Ohm R.A."/>
            <person name="Feau N."/>
            <person name="Henrissat B."/>
            <person name="Schoch C.L."/>
            <person name="Horwitz B.A."/>
            <person name="Barry K.W."/>
            <person name="Condon B.J."/>
            <person name="Copeland A.C."/>
            <person name="Dhillon B."/>
            <person name="Glaser F."/>
            <person name="Hesse C.N."/>
            <person name="Kosti I."/>
            <person name="LaButti K."/>
            <person name="Lindquist E.A."/>
            <person name="Lucas S."/>
            <person name="Salamov A.A."/>
            <person name="Bradshaw R.E."/>
            <person name="Ciuffetti L."/>
            <person name="Hamelin R.C."/>
            <person name="Kema G.H.J."/>
            <person name="Lawrence C."/>
            <person name="Scott J.A."/>
            <person name="Spatafora J.W."/>
            <person name="Turgeon B.G."/>
            <person name="de Wit P.J.G.M."/>
            <person name="Zhong S."/>
            <person name="Goodwin S.B."/>
            <person name="Grigoriev I.V."/>
        </authorList>
    </citation>
    <scope>NUCLEOTIDE SEQUENCE [LARGE SCALE GENOMIC DNA]</scope>
    <source>
        <strain evidence="2 3">SO2202</strain>
    </source>
</reference>